<name>A0ABV6AUK0_9DEIO</name>
<organism evidence="1 2">
    <name type="scientific">Deinococcus oregonensis</name>
    <dbReference type="NCBI Taxonomy" id="1805970"/>
    <lineage>
        <taxon>Bacteria</taxon>
        <taxon>Thermotogati</taxon>
        <taxon>Deinococcota</taxon>
        <taxon>Deinococci</taxon>
        <taxon>Deinococcales</taxon>
        <taxon>Deinococcaceae</taxon>
        <taxon>Deinococcus</taxon>
    </lineage>
</organism>
<evidence type="ECO:0000313" key="2">
    <source>
        <dbReference type="Proteomes" id="UP001589733"/>
    </source>
</evidence>
<dbReference type="InterPro" id="IPR023168">
    <property type="entry name" value="GatB_Yqey_C_2"/>
</dbReference>
<evidence type="ECO:0000313" key="1">
    <source>
        <dbReference type="EMBL" id="MFB9991186.1"/>
    </source>
</evidence>
<dbReference type="Gene3D" id="1.10.10.410">
    <property type="match status" value="1"/>
</dbReference>
<evidence type="ECO:0008006" key="3">
    <source>
        <dbReference type="Google" id="ProtNLM"/>
    </source>
</evidence>
<reference evidence="1 2" key="1">
    <citation type="submission" date="2024-09" db="EMBL/GenBank/DDBJ databases">
        <authorList>
            <person name="Sun Q."/>
            <person name="Mori K."/>
        </authorList>
    </citation>
    <scope>NUCLEOTIDE SEQUENCE [LARGE SCALE GENOMIC DNA]</scope>
    <source>
        <strain evidence="1 2">JCM 13503</strain>
    </source>
</reference>
<accession>A0ABV6AUK0</accession>
<dbReference type="RefSeq" id="WP_380005862.1">
    <property type="nucleotide sequence ID" value="NZ_JBHLYR010000013.1"/>
</dbReference>
<gene>
    <name evidence="1" type="ORF">ACFFLM_04200</name>
</gene>
<dbReference type="EMBL" id="JBHLYR010000013">
    <property type="protein sequence ID" value="MFB9991186.1"/>
    <property type="molecule type" value="Genomic_DNA"/>
</dbReference>
<sequence length="158" mass="16776">MNLTTLKAQHLNARKQKDAAHTAVLGRVIGDVETVAKNKPGTDQAALITGVLTDQLGALIREREQLAGLGRDTAQIDVELPVLQALHAQATEAQRQAQAELSARQLTPEALEAAIRQAVSEGAGNIGAVMKYLKTHHEDGYDGKLASETAKRVLADVG</sequence>
<comment type="caution">
    <text evidence="1">The sequence shown here is derived from an EMBL/GenBank/DDBJ whole genome shotgun (WGS) entry which is preliminary data.</text>
</comment>
<dbReference type="Proteomes" id="UP001589733">
    <property type="component" value="Unassembled WGS sequence"/>
</dbReference>
<proteinExistence type="predicted"/>
<keyword evidence="2" id="KW-1185">Reference proteome</keyword>
<protein>
    <recommendedName>
        <fullName evidence="3">GatB/YqeY domain-containing protein</fullName>
    </recommendedName>
</protein>